<sequence length="395" mass="45353">MAFLERSDLVSIIFKMIKIAHIQLLPLLSGVQRVCLDELIRLDENKFDKYLICKEEGPLTVEAKKYGIKCLVVRSLVREISLKNDLKALWSLWRIIKQYKFDIVHTHSSKTGVLGRVAAWLNRTNLIVHTVHGFSFPIAKNKQQRILFWLMEKIGSMCGDIIICLHEDDAKIAQSLLKINKHKICIISNGVDIEKFKPYDENRKLLCRENIKGIDNDDIIIGMIGRLWPQKNPICLLHAVAEIIKNNKKVKCFFIGDGELYEQMAHFIKSNHLGNNVQLFGWRNDTHTFLNAMDIFVLPSLWEGMPLAILEAKSCGLPCVVSNIQGNRSIIDGVEDGLLFDLDLSWHDLYEKLQLLIGDSQLRSNIGKKARLSIINHYNIASRIKEIERMYLRGI</sequence>
<feature type="domain" description="Glycosyl transferase family 1" evidence="1">
    <location>
        <begin position="211"/>
        <end position="371"/>
    </location>
</feature>
<protein>
    <submittedName>
        <fullName evidence="3">Glycosyltransferase family 1 protein</fullName>
    </submittedName>
</protein>
<organism evidence="3">
    <name type="scientific">Salmonella enterica</name>
    <name type="common">Salmonella choleraesuis</name>
    <dbReference type="NCBI Taxonomy" id="28901"/>
    <lineage>
        <taxon>Bacteria</taxon>
        <taxon>Pseudomonadati</taxon>
        <taxon>Pseudomonadota</taxon>
        <taxon>Gammaproteobacteria</taxon>
        <taxon>Enterobacterales</taxon>
        <taxon>Enterobacteriaceae</taxon>
        <taxon>Salmonella</taxon>
    </lineage>
</organism>
<dbReference type="AlphaFoldDB" id="A0A5U1N4D5"/>
<dbReference type="PANTHER" id="PTHR45947:SF3">
    <property type="entry name" value="SULFOQUINOVOSYL TRANSFERASE SQD2"/>
    <property type="match status" value="1"/>
</dbReference>
<evidence type="ECO:0000313" key="3">
    <source>
        <dbReference type="EMBL" id="EBO7627080.1"/>
    </source>
</evidence>
<dbReference type="PANTHER" id="PTHR45947">
    <property type="entry name" value="SULFOQUINOVOSYL TRANSFERASE SQD2"/>
    <property type="match status" value="1"/>
</dbReference>
<proteinExistence type="predicted"/>
<accession>A0A5U1N4D5</accession>
<dbReference type="InterPro" id="IPR050194">
    <property type="entry name" value="Glycosyltransferase_grp1"/>
</dbReference>
<dbReference type="SUPFAM" id="SSF53756">
    <property type="entry name" value="UDP-Glycosyltransferase/glycogen phosphorylase"/>
    <property type="match status" value="1"/>
</dbReference>
<dbReference type="InterPro" id="IPR028098">
    <property type="entry name" value="Glyco_trans_4-like_N"/>
</dbReference>
<name>A0A5U1N4D5_SALER</name>
<dbReference type="Gene3D" id="3.40.50.2000">
    <property type="entry name" value="Glycogen Phosphorylase B"/>
    <property type="match status" value="2"/>
</dbReference>
<comment type="caution">
    <text evidence="3">The sequence shown here is derived from an EMBL/GenBank/DDBJ whole genome shotgun (WGS) entry which is preliminary data.</text>
</comment>
<dbReference type="Pfam" id="PF13439">
    <property type="entry name" value="Glyco_transf_4"/>
    <property type="match status" value="1"/>
</dbReference>
<dbReference type="EMBL" id="AAGJNX010000001">
    <property type="protein sequence ID" value="EBO7627080.1"/>
    <property type="molecule type" value="Genomic_DNA"/>
</dbReference>
<dbReference type="GO" id="GO:0016757">
    <property type="term" value="F:glycosyltransferase activity"/>
    <property type="evidence" value="ECO:0007669"/>
    <property type="project" value="InterPro"/>
</dbReference>
<dbReference type="InterPro" id="IPR001296">
    <property type="entry name" value="Glyco_trans_1"/>
</dbReference>
<keyword evidence="3" id="KW-0808">Transferase</keyword>
<feature type="domain" description="Glycosyltransferase subfamily 4-like N-terminal" evidence="2">
    <location>
        <begin position="29"/>
        <end position="194"/>
    </location>
</feature>
<reference evidence="3" key="1">
    <citation type="submission" date="2018-08" db="EMBL/GenBank/DDBJ databases">
        <authorList>
            <consortium name="PulseNet: The National Subtyping Network for Foodborne Disease Surveillance"/>
            <person name="Tarr C.L."/>
            <person name="Trees E."/>
            <person name="Katz L.S."/>
            <person name="Carleton-Romer H.A."/>
            <person name="Stroika S."/>
            <person name="Kucerova Z."/>
            <person name="Roache K.F."/>
            <person name="Sabol A.L."/>
            <person name="Besser J."/>
            <person name="Gerner-Smidt P."/>
        </authorList>
    </citation>
    <scope>NUCLEOTIDE SEQUENCE</scope>
    <source>
        <strain evidence="3">PNUSAS050389</strain>
    </source>
</reference>
<evidence type="ECO:0000259" key="2">
    <source>
        <dbReference type="Pfam" id="PF13439"/>
    </source>
</evidence>
<dbReference type="Pfam" id="PF00534">
    <property type="entry name" value="Glycos_transf_1"/>
    <property type="match status" value="1"/>
</dbReference>
<gene>
    <name evidence="3" type="ORF">D1V22_00830</name>
</gene>
<dbReference type="CDD" id="cd03808">
    <property type="entry name" value="GT4_CapM-like"/>
    <property type="match status" value="1"/>
</dbReference>
<evidence type="ECO:0000259" key="1">
    <source>
        <dbReference type="Pfam" id="PF00534"/>
    </source>
</evidence>